<dbReference type="PRINTS" id="PR00348">
    <property type="entry name" value="UBIQUITIN"/>
</dbReference>
<dbReference type="PANTHER" id="PTHR10666">
    <property type="entry name" value="UBIQUITIN"/>
    <property type="match status" value="1"/>
</dbReference>
<dbReference type="SUPFAM" id="SSF54236">
    <property type="entry name" value="Ubiquitin-like"/>
    <property type="match status" value="1"/>
</dbReference>
<name>A0ABQ8UTB2_9EUKA</name>
<evidence type="ECO:0000259" key="1">
    <source>
        <dbReference type="PROSITE" id="PS50053"/>
    </source>
</evidence>
<reference evidence="2" key="1">
    <citation type="journal article" date="2022" name="bioRxiv">
        <title>Genomics of Preaxostyla Flagellates Illuminates Evolutionary Transitions and the Path Towards Mitochondrial Loss.</title>
        <authorList>
            <person name="Novak L.V.F."/>
            <person name="Treitli S.C."/>
            <person name="Pyrih J."/>
            <person name="Halakuc P."/>
            <person name="Pipaliya S.V."/>
            <person name="Vacek V."/>
            <person name="Brzon O."/>
            <person name="Soukal P."/>
            <person name="Eme L."/>
            <person name="Dacks J.B."/>
            <person name="Karnkowska A."/>
            <person name="Elias M."/>
            <person name="Hampl V."/>
        </authorList>
    </citation>
    <scope>NUCLEOTIDE SEQUENCE</scope>
    <source>
        <strain evidence="2">RCP-MX</strain>
    </source>
</reference>
<dbReference type="PROSITE" id="PS50053">
    <property type="entry name" value="UBIQUITIN_2"/>
    <property type="match status" value="1"/>
</dbReference>
<dbReference type="Gene3D" id="3.10.20.90">
    <property type="entry name" value="Phosphatidylinositol 3-kinase Catalytic Subunit, Chain A, domain 1"/>
    <property type="match status" value="1"/>
</dbReference>
<dbReference type="Proteomes" id="UP001141327">
    <property type="component" value="Unassembled WGS sequence"/>
</dbReference>
<dbReference type="InterPro" id="IPR029071">
    <property type="entry name" value="Ubiquitin-like_domsf"/>
</dbReference>
<dbReference type="SMART" id="SM00213">
    <property type="entry name" value="UBQ"/>
    <property type="match status" value="1"/>
</dbReference>
<feature type="domain" description="Ubiquitin-like" evidence="1">
    <location>
        <begin position="3"/>
        <end position="75"/>
    </location>
</feature>
<dbReference type="Pfam" id="PF00240">
    <property type="entry name" value="ubiquitin"/>
    <property type="match status" value="1"/>
</dbReference>
<proteinExistence type="predicted"/>
<dbReference type="EMBL" id="JAPMOS010000003">
    <property type="protein sequence ID" value="KAJ4462374.1"/>
    <property type="molecule type" value="Genomic_DNA"/>
</dbReference>
<keyword evidence="3" id="KW-1185">Reference proteome</keyword>
<evidence type="ECO:0000313" key="3">
    <source>
        <dbReference type="Proteomes" id="UP001141327"/>
    </source>
</evidence>
<organism evidence="2 3">
    <name type="scientific">Paratrimastix pyriformis</name>
    <dbReference type="NCBI Taxonomy" id="342808"/>
    <lineage>
        <taxon>Eukaryota</taxon>
        <taxon>Metamonada</taxon>
        <taxon>Preaxostyla</taxon>
        <taxon>Paratrimastigidae</taxon>
        <taxon>Paratrimastix</taxon>
    </lineage>
</organism>
<evidence type="ECO:0000313" key="2">
    <source>
        <dbReference type="EMBL" id="KAJ4462374.1"/>
    </source>
</evidence>
<comment type="caution">
    <text evidence="2">The sequence shown here is derived from an EMBL/GenBank/DDBJ whole genome shotgun (WGS) entry which is preliminary data.</text>
</comment>
<dbReference type="InterPro" id="IPR050158">
    <property type="entry name" value="Ubiquitin_ubiquitin-like"/>
</dbReference>
<dbReference type="InterPro" id="IPR019956">
    <property type="entry name" value="Ubiquitin_dom"/>
</dbReference>
<sequence length="75" mass="8525">MSLQIFVKTLTGKTLTIDCEPSDTIENIKAKIQDVEGIHPDQQQLVFAGQKLEDGNALAHYNVFKESTLHLMRRR</sequence>
<accession>A0ABQ8UTB2</accession>
<gene>
    <name evidence="2" type="ORF">PAPYR_998</name>
</gene>
<protein>
    <submittedName>
        <fullName evidence="2">Ubiquitin family</fullName>
    </submittedName>
</protein>
<dbReference type="InterPro" id="IPR000626">
    <property type="entry name" value="Ubiquitin-like_dom"/>
</dbReference>